<dbReference type="Proteomes" id="UP000637359">
    <property type="component" value="Unassembled WGS sequence"/>
</dbReference>
<dbReference type="Gene3D" id="3.60.40.10">
    <property type="entry name" value="PPM-type phosphatase domain"/>
    <property type="match status" value="1"/>
</dbReference>
<evidence type="ECO:0000313" key="2">
    <source>
        <dbReference type="Proteomes" id="UP000637359"/>
    </source>
</evidence>
<reference evidence="1" key="1">
    <citation type="submission" date="2020-08" db="EMBL/GenBank/DDBJ databases">
        <title>Genome public.</title>
        <authorList>
            <person name="Liu C."/>
            <person name="Sun Q."/>
        </authorList>
    </citation>
    <scope>NUCLEOTIDE SEQUENCE</scope>
    <source>
        <strain evidence="1">BX22</strain>
    </source>
</reference>
<dbReference type="AlphaFoldDB" id="A0A923L6W0"/>
<name>A0A923L6W0_9BACI</name>
<dbReference type="InterPro" id="IPR036457">
    <property type="entry name" value="PPM-type-like_dom_sf"/>
</dbReference>
<dbReference type="EMBL" id="JACOOL010000008">
    <property type="protein sequence ID" value="MBC5637617.1"/>
    <property type="molecule type" value="Genomic_DNA"/>
</dbReference>
<dbReference type="SUPFAM" id="SSF81606">
    <property type="entry name" value="PP2C-like"/>
    <property type="match status" value="1"/>
</dbReference>
<comment type="caution">
    <text evidence="1">The sequence shown here is derived from an EMBL/GenBank/DDBJ whole genome shotgun (WGS) entry which is preliminary data.</text>
</comment>
<proteinExistence type="predicted"/>
<organism evidence="1 2">
    <name type="scientific">Ornithinibacillus hominis</name>
    <dbReference type="NCBI Taxonomy" id="2763055"/>
    <lineage>
        <taxon>Bacteria</taxon>
        <taxon>Bacillati</taxon>
        <taxon>Bacillota</taxon>
        <taxon>Bacilli</taxon>
        <taxon>Bacillales</taxon>
        <taxon>Bacillaceae</taxon>
        <taxon>Ornithinibacillus</taxon>
    </lineage>
</organism>
<sequence>MEGRIKEYTWIGSQIDYVDQINVQQLSHVVIGNFGGNSSAGQYKNEDGCLVWTDQNKCWEFAVLLDAHHSAESAELVMNQINANKSHIQDLCNDPSIKGIKDIEHTIVNMFMDGAFLRACRKVKGETACLLVLRKEKYLWWFSVGDCLCYVFHPELAELGQYQVNQRHFYEWIGKVNTFEQSVPCYSSGVRELRKGLDRIFLTTDGLIECPNDPFASPVDIYRMMSKHSNHKGIQKILQTIQHHNVRDSTTIITWEVTVDSAVTRPSDEVDVEQS</sequence>
<keyword evidence="2" id="KW-1185">Reference proteome</keyword>
<gene>
    <name evidence="1" type="ORF">H8S33_12445</name>
</gene>
<accession>A0A923L6W0</accession>
<evidence type="ECO:0000313" key="1">
    <source>
        <dbReference type="EMBL" id="MBC5637617.1"/>
    </source>
</evidence>
<protein>
    <submittedName>
        <fullName evidence="1">Protein phosphatase 2C domain-containing protein</fullName>
    </submittedName>
</protein>